<dbReference type="InterPro" id="IPR050231">
    <property type="entry name" value="Iron_ascorbate_oxido_reductase"/>
</dbReference>
<dbReference type="PANTHER" id="PTHR47990">
    <property type="entry name" value="2-OXOGLUTARATE (2OG) AND FE(II)-DEPENDENT OXYGENASE SUPERFAMILY PROTEIN-RELATED"/>
    <property type="match status" value="1"/>
</dbReference>
<dbReference type="InterPro" id="IPR044861">
    <property type="entry name" value="IPNS-like_FE2OG_OXY"/>
</dbReference>
<reference evidence="4" key="1">
    <citation type="submission" date="2022-11" db="EMBL/GenBank/DDBJ databases">
        <authorList>
            <person name="Petersen C."/>
        </authorList>
    </citation>
    <scope>NUCLEOTIDE SEQUENCE</scope>
    <source>
        <strain evidence="4">IBT 30761</strain>
    </source>
</reference>
<keyword evidence="5" id="KW-1185">Reference proteome</keyword>
<dbReference type="RefSeq" id="XP_056472028.1">
    <property type="nucleotide sequence ID" value="XM_056621222.1"/>
</dbReference>
<dbReference type="Pfam" id="PF03171">
    <property type="entry name" value="2OG-FeII_Oxy"/>
    <property type="match status" value="1"/>
</dbReference>
<dbReference type="SUPFAM" id="SSF51197">
    <property type="entry name" value="Clavaminate synthase-like"/>
    <property type="match status" value="1"/>
</dbReference>
<dbReference type="GO" id="GO:0044283">
    <property type="term" value="P:small molecule biosynthetic process"/>
    <property type="evidence" value="ECO:0007669"/>
    <property type="project" value="UniProtKB-ARBA"/>
</dbReference>
<proteinExistence type="inferred from homology"/>
<dbReference type="Gene3D" id="2.60.120.330">
    <property type="entry name" value="B-lactam Antibiotic, Isopenicillin N Synthase, Chain"/>
    <property type="match status" value="1"/>
</dbReference>
<evidence type="ECO:0000313" key="5">
    <source>
        <dbReference type="Proteomes" id="UP001149074"/>
    </source>
</evidence>
<dbReference type="EMBL" id="JAPQKI010000009">
    <property type="protein sequence ID" value="KAJ5090046.1"/>
    <property type="molecule type" value="Genomic_DNA"/>
</dbReference>
<evidence type="ECO:0000256" key="1">
    <source>
        <dbReference type="ARBA" id="ARBA00008056"/>
    </source>
</evidence>
<feature type="domain" description="Fe2OG dioxygenase" evidence="3">
    <location>
        <begin position="203"/>
        <end position="320"/>
    </location>
</feature>
<accession>A0A9W9K2B2</accession>
<dbReference type="InterPro" id="IPR026992">
    <property type="entry name" value="DIOX_N"/>
</dbReference>
<dbReference type="AlphaFoldDB" id="A0A9W9K2B2"/>
<sequence>MVAPATDTLSIPIIDLDPARSGSSEDTARVAKDVYQAFKHVGFAYIKNHGVPQELIDEAFEWACLRSIAIIEVKLIANEYNRAKGSSHSPQSAKDKAPHPPEGWYHRGYSGIGREKVVQMVFDKEGIAEKRKTPDVKESFELGNETDERMPNIWVPEEVLPGFRAFFTKFFEVCYGVEQLMLKTIAIGMGLQEDFFLNYHQNKTNQCRLLHYPPVEEELLRLGKAERIAAHSDFGTMTILFQDPVGGLEVEDIHEKGKFNPAPFIPGTAVVNIGDLLMRWSNDELKSTLHRVRAPPLVDDSGLSGRMTRPRYSIPYFVSPDRDRVIDCLPGCFGPGRPKKYEPITSREYISMRMNATY</sequence>
<evidence type="ECO:0000259" key="3">
    <source>
        <dbReference type="PROSITE" id="PS51471"/>
    </source>
</evidence>
<keyword evidence="2" id="KW-0560">Oxidoreductase</keyword>
<keyword evidence="2" id="KW-0479">Metal-binding</keyword>
<comment type="similarity">
    <text evidence="1 2">Belongs to the iron/ascorbate-dependent oxidoreductase family.</text>
</comment>
<dbReference type="GeneID" id="81360201"/>
<keyword evidence="2" id="KW-0408">Iron</keyword>
<reference evidence="4" key="2">
    <citation type="journal article" date="2023" name="IMA Fungus">
        <title>Comparative genomic study of the Penicillium genus elucidates a diverse pangenome and 15 lateral gene transfer events.</title>
        <authorList>
            <person name="Petersen C."/>
            <person name="Sorensen T."/>
            <person name="Nielsen M.R."/>
            <person name="Sondergaard T.E."/>
            <person name="Sorensen J.L."/>
            <person name="Fitzpatrick D.A."/>
            <person name="Frisvad J.C."/>
            <person name="Nielsen K.L."/>
        </authorList>
    </citation>
    <scope>NUCLEOTIDE SEQUENCE</scope>
    <source>
        <strain evidence="4">IBT 30761</strain>
    </source>
</reference>
<dbReference type="Proteomes" id="UP001149074">
    <property type="component" value="Unassembled WGS sequence"/>
</dbReference>
<evidence type="ECO:0000313" key="4">
    <source>
        <dbReference type="EMBL" id="KAJ5090046.1"/>
    </source>
</evidence>
<name>A0A9W9K2B2_9EURO</name>
<protein>
    <submittedName>
        <fullName evidence="4">Gibberellin 20-oxidase</fullName>
    </submittedName>
</protein>
<dbReference type="InterPro" id="IPR027443">
    <property type="entry name" value="IPNS-like_sf"/>
</dbReference>
<organism evidence="4 5">
    <name type="scientific">Penicillium argentinense</name>
    <dbReference type="NCBI Taxonomy" id="1131581"/>
    <lineage>
        <taxon>Eukaryota</taxon>
        <taxon>Fungi</taxon>
        <taxon>Dikarya</taxon>
        <taxon>Ascomycota</taxon>
        <taxon>Pezizomycotina</taxon>
        <taxon>Eurotiomycetes</taxon>
        <taxon>Eurotiomycetidae</taxon>
        <taxon>Eurotiales</taxon>
        <taxon>Aspergillaceae</taxon>
        <taxon>Penicillium</taxon>
    </lineage>
</organism>
<dbReference type="GO" id="GO:0016491">
    <property type="term" value="F:oxidoreductase activity"/>
    <property type="evidence" value="ECO:0007669"/>
    <property type="project" value="UniProtKB-KW"/>
</dbReference>
<dbReference type="PROSITE" id="PS51471">
    <property type="entry name" value="FE2OG_OXY"/>
    <property type="match status" value="1"/>
</dbReference>
<dbReference type="OrthoDB" id="288590at2759"/>
<comment type="caution">
    <text evidence="4">The sequence shown here is derived from an EMBL/GenBank/DDBJ whole genome shotgun (WGS) entry which is preliminary data.</text>
</comment>
<evidence type="ECO:0000256" key="2">
    <source>
        <dbReference type="RuleBase" id="RU003682"/>
    </source>
</evidence>
<dbReference type="Pfam" id="PF14226">
    <property type="entry name" value="DIOX_N"/>
    <property type="match status" value="1"/>
</dbReference>
<dbReference type="GO" id="GO:0046872">
    <property type="term" value="F:metal ion binding"/>
    <property type="evidence" value="ECO:0007669"/>
    <property type="project" value="UniProtKB-KW"/>
</dbReference>
<dbReference type="InterPro" id="IPR005123">
    <property type="entry name" value="Oxoglu/Fe-dep_dioxygenase_dom"/>
</dbReference>
<gene>
    <name evidence="4" type="ORF">N7532_008730</name>
</gene>
<dbReference type="PRINTS" id="PR00682">
    <property type="entry name" value="IPNSYNTHASE"/>
</dbReference>